<dbReference type="InterPro" id="IPR027417">
    <property type="entry name" value="P-loop_NTPase"/>
</dbReference>
<dbReference type="EMBL" id="JBDIME010000042">
    <property type="protein sequence ID" value="MEN2793258.1"/>
    <property type="molecule type" value="Genomic_DNA"/>
</dbReference>
<dbReference type="Gene3D" id="3.40.50.300">
    <property type="entry name" value="P-loop containing nucleotide triphosphate hydrolases"/>
    <property type="match status" value="1"/>
</dbReference>
<comment type="caution">
    <text evidence="1">The sequence shown here is derived from an EMBL/GenBank/DDBJ whole genome shotgun (WGS) entry which is preliminary data.</text>
</comment>
<organism evidence="1 2">
    <name type="scientific">Sphingomonas oligophenolica</name>
    <dbReference type="NCBI Taxonomy" id="301154"/>
    <lineage>
        <taxon>Bacteria</taxon>
        <taxon>Pseudomonadati</taxon>
        <taxon>Pseudomonadota</taxon>
        <taxon>Alphaproteobacteria</taxon>
        <taxon>Sphingomonadales</taxon>
        <taxon>Sphingomonadaceae</taxon>
        <taxon>Sphingomonas</taxon>
    </lineage>
</organism>
<name>A0ABU9YBR3_9SPHN</name>
<reference evidence="1 2" key="1">
    <citation type="submission" date="2024-05" db="EMBL/GenBank/DDBJ databases">
        <authorList>
            <person name="Liu Q."/>
            <person name="Xin Y.-H."/>
        </authorList>
    </citation>
    <scope>NUCLEOTIDE SEQUENCE [LARGE SCALE GENOMIC DNA]</scope>
    <source>
        <strain evidence="1 2">CGMCC 1.10181</strain>
    </source>
</reference>
<accession>A0ABU9YBR3</accession>
<proteinExistence type="predicted"/>
<dbReference type="Proteomes" id="UP001419910">
    <property type="component" value="Unassembled WGS sequence"/>
</dbReference>
<gene>
    <name evidence="1" type="ORF">ABC974_26780</name>
</gene>
<keyword evidence="2" id="KW-1185">Reference proteome</keyword>
<protein>
    <submittedName>
        <fullName evidence="1">AAA family ATPase</fullName>
    </submittedName>
</protein>
<dbReference type="RefSeq" id="WP_343892198.1">
    <property type="nucleotide sequence ID" value="NZ_BAAAEH010000053.1"/>
</dbReference>
<evidence type="ECO:0000313" key="1">
    <source>
        <dbReference type="EMBL" id="MEN2793258.1"/>
    </source>
</evidence>
<sequence>MLTRGRTTRRTARLKIALSEHLSPALNDARPVATVDRLRAVLATAALNAAQEKTLYHIGRSTDRVLGVHGVAGAGKSMLVRSLVAAAEDGTHFIALALSSSAAANLGQTAARYRSHERDRYEREKRLLEHRVSPALGYAERVRSLIEAAPSARGAIIGEWLRAIEKDVSTASQYPFRDGATFIAACGPGVAPDRNRSQGIRCRLRSRSRHCSGTRGTCPSIR</sequence>
<dbReference type="Pfam" id="PF13604">
    <property type="entry name" value="AAA_30"/>
    <property type="match status" value="1"/>
</dbReference>
<dbReference type="SUPFAM" id="SSF52540">
    <property type="entry name" value="P-loop containing nucleoside triphosphate hydrolases"/>
    <property type="match status" value="1"/>
</dbReference>
<evidence type="ECO:0000313" key="2">
    <source>
        <dbReference type="Proteomes" id="UP001419910"/>
    </source>
</evidence>